<sequence length="475" mass="54743">MAPTSKTLVSKTGGRLAHFFPVWRRVTDDPMVLSVIRGYVIPFCNNINYNCVSTEPNWSCKEKQEIAFHISNLLDLGAIVKCDFVHNQFLSGIFLVPKSDGTSRLILNLKNLNKYINTSHFKMEDWRTVSCLLRRNMFMATLDIKDAYYHIPIHKDSRKFLRFLFKGQLYEFTCLPFGLCTAPLIFTKILKPIFGRLRSKGLLSVTYLDDFLLLGDSYENCSLNVSSTRSLLCELGFIVNDVKSQLIPSKVCTFLGFCFDSVNMTIGLPEKKIASLLALLNSFDYGYEYSLRNFARLVGKLVSSCPAVRFGWVHFKSFERFKFIQLIVNNKSFDDMFTFPVSLARDLIWWKTNLMISTPIRTYRYALEIFSDASKTGWGVCCQGKTARGVWTVFEQTLHINSLELLAAFYGLICFAFDYSNCEILLRIDNKTAIAYINKFGGTKYFTLNTLARDIWDWCENRKIFFVCILHSFCR</sequence>
<organism evidence="2">
    <name type="scientific">Photinus pyralis</name>
    <name type="common">Common eastern firefly</name>
    <name type="synonym">Lampyris pyralis</name>
    <dbReference type="NCBI Taxonomy" id="7054"/>
    <lineage>
        <taxon>Eukaryota</taxon>
        <taxon>Metazoa</taxon>
        <taxon>Ecdysozoa</taxon>
        <taxon>Arthropoda</taxon>
        <taxon>Hexapoda</taxon>
        <taxon>Insecta</taxon>
        <taxon>Pterygota</taxon>
        <taxon>Neoptera</taxon>
        <taxon>Endopterygota</taxon>
        <taxon>Coleoptera</taxon>
        <taxon>Polyphaga</taxon>
        <taxon>Elateriformia</taxon>
        <taxon>Elateroidea</taxon>
        <taxon>Lampyridae</taxon>
        <taxon>Lampyrinae</taxon>
        <taxon>Photinus</taxon>
    </lineage>
</organism>
<dbReference type="InterPro" id="IPR052055">
    <property type="entry name" value="Hepadnavirus_pol/RT"/>
</dbReference>
<protein>
    <recommendedName>
        <fullName evidence="1">Reverse transcriptase domain-containing protein</fullName>
    </recommendedName>
</protein>
<name>A0A1Y1N1R8_PHOPY</name>
<dbReference type="SUPFAM" id="SSF56672">
    <property type="entry name" value="DNA/RNA polymerases"/>
    <property type="match status" value="1"/>
</dbReference>
<feature type="domain" description="Reverse transcriptase" evidence="1">
    <location>
        <begin position="77"/>
        <end position="259"/>
    </location>
</feature>
<dbReference type="Gene3D" id="3.10.10.10">
    <property type="entry name" value="HIV Type 1 Reverse Transcriptase, subunit A, domain 1"/>
    <property type="match status" value="1"/>
</dbReference>
<proteinExistence type="predicted"/>
<dbReference type="CDD" id="cd03714">
    <property type="entry name" value="RT_DIRS1"/>
    <property type="match status" value="1"/>
</dbReference>
<accession>A0A1Y1N1R8</accession>
<evidence type="ECO:0000259" key="1">
    <source>
        <dbReference type="PROSITE" id="PS50878"/>
    </source>
</evidence>
<dbReference type="EMBL" id="GEZM01015220">
    <property type="protein sequence ID" value="JAV91842.1"/>
    <property type="molecule type" value="Transcribed_RNA"/>
</dbReference>
<dbReference type="PANTHER" id="PTHR33050:SF7">
    <property type="entry name" value="RIBONUCLEASE H"/>
    <property type="match status" value="1"/>
</dbReference>
<dbReference type="PANTHER" id="PTHR33050">
    <property type="entry name" value="REVERSE TRANSCRIPTASE DOMAIN-CONTAINING PROTEIN"/>
    <property type="match status" value="1"/>
</dbReference>
<dbReference type="AlphaFoldDB" id="A0A1Y1N1R8"/>
<dbReference type="InterPro" id="IPR000477">
    <property type="entry name" value="RT_dom"/>
</dbReference>
<dbReference type="PROSITE" id="PS50878">
    <property type="entry name" value="RT_POL"/>
    <property type="match status" value="1"/>
</dbReference>
<dbReference type="CDD" id="cd09275">
    <property type="entry name" value="RNase_HI_RT_DIRS1"/>
    <property type="match status" value="1"/>
</dbReference>
<dbReference type="GO" id="GO:0071897">
    <property type="term" value="P:DNA biosynthetic process"/>
    <property type="evidence" value="ECO:0007669"/>
    <property type="project" value="UniProtKB-ARBA"/>
</dbReference>
<dbReference type="InterPro" id="IPR043502">
    <property type="entry name" value="DNA/RNA_pol_sf"/>
</dbReference>
<dbReference type="Pfam" id="PF00078">
    <property type="entry name" value="RVT_1"/>
    <property type="match status" value="1"/>
</dbReference>
<dbReference type="InterPro" id="IPR043128">
    <property type="entry name" value="Rev_trsase/Diguanyl_cyclase"/>
</dbReference>
<evidence type="ECO:0000313" key="2">
    <source>
        <dbReference type="EMBL" id="JAV91842.1"/>
    </source>
</evidence>
<dbReference type="Gene3D" id="3.30.70.270">
    <property type="match status" value="1"/>
</dbReference>
<reference evidence="2" key="1">
    <citation type="journal article" date="2016" name="Sci. Rep.">
        <title>Molecular characterization of firefly nuptial gifts: a multi-omics approach sheds light on postcopulatory sexual selection.</title>
        <authorList>
            <person name="Al-Wathiqui N."/>
            <person name="Fallon T.R."/>
            <person name="South A."/>
            <person name="Weng J.K."/>
            <person name="Lewis S.M."/>
        </authorList>
    </citation>
    <scope>NUCLEOTIDE SEQUENCE</scope>
</reference>